<dbReference type="RefSeq" id="WP_022616411.1">
    <property type="nucleotide sequence ID" value="NZ_BIXP01000069.1"/>
</dbReference>
<gene>
    <name evidence="3" type="ORF">BN1095_480042</name>
    <name evidence="1" type="ORF">BN1096_310048</name>
    <name evidence="2" type="ORF">BN1097_320047</name>
</gene>
<sequence length="67" mass="7952">MSILFRQNEPKIFEIINKNENIKSAQYILFCKVGINLLLKKYTIKKITIIAEKISYSICHTINFPRY</sequence>
<evidence type="ECO:0000313" key="2">
    <source>
        <dbReference type="EMBL" id="CDS84699.1"/>
    </source>
</evidence>
<protein>
    <submittedName>
        <fullName evidence="2">Uncharacterized protein</fullName>
    </submittedName>
</protein>
<evidence type="ECO:0000313" key="1">
    <source>
        <dbReference type="EMBL" id="CDS84258.1"/>
    </source>
</evidence>
<dbReference type="EMBL" id="LK933160">
    <property type="protein sequence ID" value="CDT44499.1"/>
    <property type="molecule type" value="Genomic_DNA"/>
</dbReference>
<dbReference type="EMBL" id="LK932482">
    <property type="protein sequence ID" value="CDS84258.1"/>
    <property type="molecule type" value="Genomic_DNA"/>
</dbReference>
<name>A0A069A175_CLODI</name>
<accession>A0A069A175</accession>
<dbReference type="EMBL" id="LK932368">
    <property type="protein sequence ID" value="CDS84699.1"/>
    <property type="molecule type" value="Genomic_DNA"/>
</dbReference>
<reference evidence="2" key="1">
    <citation type="submission" date="2014-07" db="EMBL/GenBank/DDBJ databases">
        <authorList>
            <person name="Monot Marc"/>
        </authorList>
    </citation>
    <scope>NUCLEOTIDE SEQUENCE</scope>
    <source>
        <strain evidence="3">7032989</strain>
        <strain evidence="2">7032994</strain>
    </source>
</reference>
<evidence type="ECO:0000313" key="3">
    <source>
        <dbReference type="EMBL" id="CDT44499.1"/>
    </source>
</evidence>
<proteinExistence type="predicted"/>
<organism evidence="2">
    <name type="scientific">Clostridioides difficile</name>
    <name type="common">Peptoclostridium difficile</name>
    <dbReference type="NCBI Taxonomy" id="1496"/>
    <lineage>
        <taxon>Bacteria</taxon>
        <taxon>Bacillati</taxon>
        <taxon>Bacillota</taxon>
        <taxon>Clostridia</taxon>
        <taxon>Peptostreptococcales</taxon>
        <taxon>Peptostreptococcaceae</taxon>
        <taxon>Clostridioides</taxon>
    </lineage>
</organism>
<dbReference type="AlphaFoldDB" id="A0A069A175"/>